<evidence type="ECO:0000313" key="4">
    <source>
        <dbReference type="EMBL" id="VAX25996.1"/>
    </source>
</evidence>
<dbReference type="InterPro" id="IPR029026">
    <property type="entry name" value="tRNA_m1G_MTases_N"/>
</dbReference>
<name>A0A3B1C658_9ZZZZ</name>
<dbReference type="InterPro" id="IPR001537">
    <property type="entry name" value="SpoU_MeTrfase"/>
</dbReference>
<dbReference type="CDD" id="cd18103">
    <property type="entry name" value="SpoU-like_RlmB"/>
    <property type="match status" value="1"/>
</dbReference>
<organism evidence="4">
    <name type="scientific">hydrothermal vent metagenome</name>
    <dbReference type="NCBI Taxonomy" id="652676"/>
    <lineage>
        <taxon>unclassified sequences</taxon>
        <taxon>metagenomes</taxon>
        <taxon>ecological metagenomes</taxon>
    </lineage>
</organism>
<dbReference type="InterPro" id="IPR004441">
    <property type="entry name" value="rRNA_MeTrfase_TrmH"/>
</dbReference>
<dbReference type="SUPFAM" id="SSF75217">
    <property type="entry name" value="alpha/beta knot"/>
    <property type="match status" value="1"/>
</dbReference>
<dbReference type="Gene3D" id="3.30.1330.30">
    <property type="match status" value="1"/>
</dbReference>
<dbReference type="PANTHER" id="PTHR46429:SF1">
    <property type="entry name" value="23S RRNA (GUANOSINE-2'-O-)-METHYLTRANSFERASE RLMB"/>
    <property type="match status" value="1"/>
</dbReference>
<evidence type="ECO:0000259" key="3">
    <source>
        <dbReference type="SMART" id="SM00967"/>
    </source>
</evidence>
<keyword evidence="1 4" id="KW-0489">Methyltransferase</keyword>
<reference evidence="4" key="1">
    <citation type="submission" date="2018-06" db="EMBL/GenBank/DDBJ databases">
        <authorList>
            <person name="Zhirakovskaya E."/>
        </authorList>
    </citation>
    <scope>NUCLEOTIDE SEQUENCE</scope>
</reference>
<evidence type="ECO:0000256" key="2">
    <source>
        <dbReference type="ARBA" id="ARBA00022679"/>
    </source>
</evidence>
<dbReference type="GO" id="GO:0005829">
    <property type="term" value="C:cytosol"/>
    <property type="evidence" value="ECO:0007669"/>
    <property type="project" value="TreeGrafter"/>
</dbReference>
<sequence>MKHKKKKDVRWEYIFGVNPIQEAINAGRRKISGIIVKKGATGKPVLSLISHAKRCNIPVDFSSIDKIARLADAEGHQGIVALVTMPRLTDFDKLVERAISKPKSGRPTLCLLDGVMDPRNLGAIIRSANAFGLDGVIYPAKRAASYTPVAAKASAGAGEHMSLCPVNNIAECVRKLRDDGFHCVALDAGGTEELDFAGISALALVLGSEGKGIRPLVIKRCDKVMKIPITGPVGSLNVSSAAAVTFHMASSR</sequence>
<dbReference type="GO" id="GO:0032259">
    <property type="term" value="P:methylation"/>
    <property type="evidence" value="ECO:0007669"/>
    <property type="project" value="UniProtKB-KW"/>
</dbReference>
<dbReference type="NCBIfam" id="TIGR00186">
    <property type="entry name" value="rRNA_methyl_3"/>
    <property type="match status" value="1"/>
</dbReference>
<gene>
    <name evidence="4" type="ORF">MNBD_NITROSPINAE02-1659</name>
</gene>
<dbReference type="SUPFAM" id="SSF55315">
    <property type="entry name" value="L30e-like"/>
    <property type="match status" value="1"/>
</dbReference>
<accession>A0A3B1C658</accession>
<dbReference type="SMART" id="SM00967">
    <property type="entry name" value="SpoU_sub_bind"/>
    <property type="match status" value="1"/>
</dbReference>
<proteinExistence type="predicted"/>
<evidence type="ECO:0000256" key="1">
    <source>
        <dbReference type="ARBA" id="ARBA00022603"/>
    </source>
</evidence>
<dbReference type="GO" id="GO:0003723">
    <property type="term" value="F:RNA binding"/>
    <property type="evidence" value="ECO:0007669"/>
    <property type="project" value="InterPro"/>
</dbReference>
<dbReference type="AlphaFoldDB" id="A0A3B1C658"/>
<feature type="domain" description="RNA 2-O ribose methyltransferase substrate binding" evidence="3">
    <location>
        <begin position="13"/>
        <end position="89"/>
    </location>
</feature>
<dbReference type="Pfam" id="PF08032">
    <property type="entry name" value="SpoU_sub_bind"/>
    <property type="match status" value="1"/>
</dbReference>
<dbReference type="Pfam" id="PF00588">
    <property type="entry name" value="SpoU_methylase"/>
    <property type="match status" value="1"/>
</dbReference>
<dbReference type="InterPro" id="IPR029064">
    <property type="entry name" value="Ribosomal_eL30-like_sf"/>
</dbReference>
<dbReference type="GO" id="GO:0006396">
    <property type="term" value="P:RNA processing"/>
    <property type="evidence" value="ECO:0007669"/>
    <property type="project" value="InterPro"/>
</dbReference>
<dbReference type="PANTHER" id="PTHR46429">
    <property type="entry name" value="23S RRNA (GUANOSINE-2'-O-)-METHYLTRANSFERASE RLMB"/>
    <property type="match status" value="1"/>
</dbReference>
<keyword evidence="2 4" id="KW-0808">Transferase</keyword>
<dbReference type="EC" id="2.1.1.185" evidence="4"/>
<dbReference type="InterPro" id="IPR013123">
    <property type="entry name" value="SpoU_subst-bd"/>
</dbReference>
<dbReference type="GO" id="GO:0008173">
    <property type="term" value="F:RNA methyltransferase activity"/>
    <property type="evidence" value="ECO:0007669"/>
    <property type="project" value="InterPro"/>
</dbReference>
<dbReference type="InterPro" id="IPR029028">
    <property type="entry name" value="Alpha/beta_knot_MTases"/>
</dbReference>
<dbReference type="EMBL" id="UOGE01000114">
    <property type="protein sequence ID" value="VAX25996.1"/>
    <property type="molecule type" value="Genomic_DNA"/>
</dbReference>
<protein>
    <submittedName>
        <fullName evidence="4">23S rRNA (Guanosine(2251)-2'-O)-methyltransferase</fullName>
        <ecNumber evidence="4">2.1.1.185</ecNumber>
    </submittedName>
</protein>
<dbReference type="Gene3D" id="3.40.1280.10">
    <property type="match status" value="1"/>
</dbReference>